<gene>
    <name evidence="2" type="ORF">CROQUDRAFT_519784</name>
</gene>
<dbReference type="OrthoDB" id="275227at2759"/>
<accession>A0A9P6T565</accession>
<organism evidence="2 3">
    <name type="scientific">Cronartium quercuum f. sp. fusiforme G11</name>
    <dbReference type="NCBI Taxonomy" id="708437"/>
    <lineage>
        <taxon>Eukaryota</taxon>
        <taxon>Fungi</taxon>
        <taxon>Dikarya</taxon>
        <taxon>Basidiomycota</taxon>
        <taxon>Pucciniomycotina</taxon>
        <taxon>Pucciniomycetes</taxon>
        <taxon>Pucciniales</taxon>
        <taxon>Coleosporiaceae</taxon>
        <taxon>Cronartium</taxon>
    </lineage>
</organism>
<sequence length="186" mass="20109">MVFHLSFWLRPSRHWRSIGRLASWTDSIKKFKVSAFNLASEALNNSFFLNGLRKPSSDQLDTNWPTPGSTLAGAMDDTYGSHTQFVSYFSSAANGMTNYQGYLWLTCDQDGLLGICPTFASGTILVRNRQQRGDWPSQLGSSQTKTTGPVSPSTSTPKGSAKGAWALGAGSEDVSCGPSEVGPSTW</sequence>
<dbReference type="SUPFAM" id="SSF54719">
    <property type="entry name" value="Fe,Mn superoxide dismutase (SOD), C-terminal domain"/>
    <property type="match status" value="1"/>
</dbReference>
<evidence type="ECO:0000313" key="3">
    <source>
        <dbReference type="Proteomes" id="UP000886653"/>
    </source>
</evidence>
<name>A0A9P6T565_9BASI</name>
<evidence type="ECO:0000313" key="2">
    <source>
        <dbReference type="EMBL" id="KAG0139165.1"/>
    </source>
</evidence>
<comment type="caution">
    <text evidence="2">The sequence shown here is derived from an EMBL/GenBank/DDBJ whole genome shotgun (WGS) entry which is preliminary data.</text>
</comment>
<dbReference type="Proteomes" id="UP000886653">
    <property type="component" value="Unassembled WGS sequence"/>
</dbReference>
<reference evidence="2" key="1">
    <citation type="submission" date="2013-11" db="EMBL/GenBank/DDBJ databases">
        <title>Genome sequence of the fusiform rust pathogen reveals effectors for host alternation and coevolution with pine.</title>
        <authorList>
            <consortium name="DOE Joint Genome Institute"/>
            <person name="Smith K."/>
            <person name="Pendleton A."/>
            <person name="Kubisiak T."/>
            <person name="Anderson C."/>
            <person name="Salamov A."/>
            <person name="Aerts A."/>
            <person name="Riley R."/>
            <person name="Clum A."/>
            <person name="Lindquist E."/>
            <person name="Ence D."/>
            <person name="Campbell M."/>
            <person name="Kronenberg Z."/>
            <person name="Feau N."/>
            <person name="Dhillon B."/>
            <person name="Hamelin R."/>
            <person name="Burleigh J."/>
            <person name="Smith J."/>
            <person name="Yandell M."/>
            <person name="Nelson C."/>
            <person name="Grigoriev I."/>
            <person name="Davis J."/>
        </authorList>
    </citation>
    <scope>NUCLEOTIDE SEQUENCE</scope>
    <source>
        <strain evidence="2">G11</strain>
    </source>
</reference>
<dbReference type="AlphaFoldDB" id="A0A9P6T565"/>
<evidence type="ECO:0000256" key="1">
    <source>
        <dbReference type="SAM" id="MobiDB-lite"/>
    </source>
</evidence>
<feature type="region of interest" description="Disordered" evidence="1">
    <location>
        <begin position="131"/>
        <end position="186"/>
    </location>
</feature>
<keyword evidence="3" id="KW-1185">Reference proteome</keyword>
<proteinExistence type="predicted"/>
<dbReference type="Gene3D" id="3.55.40.20">
    <property type="entry name" value="Iron/manganese superoxide dismutase, C-terminal domain"/>
    <property type="match status" value="1"/>
</dbReference>
<dbReference type="EMBL" id="MU167744">
    <property type="protein sequence ID" value="KAG0139165.1"/>
    <property type="molecule type" value="Genomic_DNA"/>
</dbReference>
<feature type="compositionally biased region" description="Low complexity" evidence="1">
    <location>
        <begin position="144"/>
        <end position="160"/>
    </location>
</feature>
<dbReference type="InterPro" id="IPR036314">
    <property type="entry name" value="SOD_C_sf"/>
</dbReference>
<protein>
    <submittedName>
        <fullName evidence="2">Uncharacterized protein</fullName>
    </submittedName>
</protein>